<evidence type="ECO:0000256" key="1">
    <source>
        <dbReference type="SAM" id="SignalP"/>
    </source>
</evidence>
<dbReference type="InterPro" id="IPR036084">
    <property type="entry name" value="Ser_inhib-like_sf"/>
</dbReference>
<protein>
    <submittedName>
        <fullName evidence="3">TIL domain containing protein</fullName>
    </submittedName>
</protein>
<evidence type="ECO:0000259" key="2">
    <source>
        <dbReference type="Pfam" id="PF01826"/>
    </source>
</evidence>
<dbReference type="CDD" id="cd19941">
    <property type="entry name" value="TIL"/>
    <property type="match status" value="1"/>
</dbReference>
<accession>A0A131YRY6</accession>
<reference evidence="3" key="1">
    <citation type="journal article" date="2016" name="Ticks Tick Borne Dis.">
        <title>De novo assembly and annotation of the salivary gland transcriptome of Rhipicephalus appendiculatus male and female ticks during blood feeding.</title>
        <authorList>
            <person name="de Castro M.H."/>
            <person name="de Klerk D."/>
            <person name="Pienaar R."/>
            <person name="Latif A.A."/>
            <person name="Rees D.J."/>
            <person name="Mans B.J."/>
        </authorList>
    </citation>
    <scope>NUCLEOTIDE SEQUENCE</scope>
    <source>
        <tissue evidence="3">Salivary glands</tissue>
    </source>
</reference>
<organism evidence="3">
    <name type="scientific">Rhipicephalus appendiculatus</name>
    <name type="common">Brown ear tick</name>
    <dbReference type="NCBI Taxonomy" id="34631"/>
    <lineage>
        <taxon>Eukaryota</taxon>
        <taxon>Metazoa</taxon>
        <taxon>Ecdysozoa</taxon>
        <taxon>Arthropoda</taxon>
        <taxon>Chelicerata</taxon>
        <taxon>Arachnida</taxon>
        <taxon>Acari</taxon>
        <taxon>Parasitiformes</taxon>
        <taxon>Ixodida</taxon>
        <taxon>Ixodoidea</taxon>
        <taxon>Ixodidae</taxon>
        <taxon>Rhipicephalinae</taxon>
        <taxon>Rhipicephalus</taxon>
        <taxon>Rhipicephalus</taxon>
    </lineage>
</organism>
<feature type="chain" id="PRO_5007285967" evidence="1">
    <location>
        <begin position="24"/>
        <end position="119"/>
    </location>
</feature>
<keyword evidence="1" id="KW-0732">Signal</keyword>
<dbReference type="InterPro" id="IPR002919">
    <property type="entry name" value="TIL_dom"/>
</dbReference>
<feature type="signal peptide" evidence="1">
    <location>
        <begin position="1"/>
        <end position="23"/>
    </location>
</feature>
<name>A0A131YRY6_RHIAP</name>
<dbReference type="Gene3D" id="2.10.25.10">
    <property type="entry name" value="Laminin"/>
    <property type="match status" value="1"/>
</dbReference>
<feature type="domain" description="TIL" evidence="2">
    <location>
        <begin position="54"/>
        <end position="111"/>
    </location>
</feature>
<dbReference type="Pfam" id="PF01826">
    <property type="entry name" value="TIL"/>
    <property type="match status" value="1"/>
</dbReference>
<proteinExistence type="predicted"/>
<evidence type="ECO:0000313" key="3">
    <source>
        <dbReference type="EMBL" id="JAP81292.1"/>
    </source>
</evidence>
<dbReference type="SUPFAM" id="SSF57567">
    <property type="entry name" value="Serine protease inhibitors"/>
    <property type="match status" value="1"/>
</dbReference>
<dbReference type="EMBL" id="GEDV01007265">
    <property type="protein sequence ID" value="JAP81292.1"/>
    <property type="molecule type" value="Transcribed_RNA"/>
</dbReference>
<sequence>MTGKMRILLLVIVVYASLVSVNGQYDPRKSSLANGRRVSDKGIGFWPPQHKCWQSHEVFKSCVSGSCSEWKCYYLLEGWPEGCTKDCHYGCYCKEGYFRNRWGDCVPGYSCFSDILLKA</sequence>
<dbReference type="AlphaFoldDB" id="A0A131YRY6"/>